<dbReference type="CDD" id="cd09871">
    <property type="entry name" value="PIN_MtVapC28-VapC30-like"/>
    <property type="match status" value="1"/>
</dbReference>
<evidence type="ECO:0000313" key="2">
    <source>
        <dbReference type="EMBL" id="MFC1853981.1"/>
    </source>
</evidence>
<evidence type="ECO:0000259" key="1">
    <source>
        <dbReference type="Pfam" id="PF01850"/>
    </source>
</evidence>
<keyword evidence="3" id="KW-1185">Reference proteome</keyword>
<organism evidence="2 3">
    <name type="scientific">candidate division CSSED10-310 bacterium</name>
    <dbReference type="NCBI Taxonomy" id="2855610"/>
    <lineage>
        <taxon>Bacteria</taxon>
        <taxon>Bacteria division CSSED10-310</taxon>
    </lineage>
</organism>
<evidence type="ECO:0000313" key="3">
    <source>
        <dbReference type="Proteomes" id="UP001594351"/>
    </source>
</evidence>
<dbReference type="Pfam" id="PF01850">
    <property type="entry name" value="PIN"/>
    <property type="match status" value="1"/>
</dbReference>
<dbReference type="InterPro" id="IPR002716">
    <property type="entry name" value="PIN_dom"/>
</dbReference>
<dbReference type="Proteomes" id="UP001594351">
    <property type="component" value="Unassembled WGS sequence"/>
</dbReference>
<dbReference type="InterPro" id="IPR029060">
    <property type="entry name" value="PIN-like_dom_sf"/>
</dbReference>
<accession>A0ABV6Z6J3</accession>
<proteinExistence type="predicted"/>
<gene>
    <name evidence="2" type="ORF">ACFL27_27670</name>
</gene>
<dbReference type="Gene3D" id="3.40.50.1010">
    <property type="entry name" value="5'-nuclease"/>
    <property type="match status" value="1"/>
</dbReference>
<protein>
    <submittedName>
        <fullName evidence="2">Type II toxin-antitoxin system VapC family toxin</fullName>
    </submittedName>
</protein>
<reference evidence="2 3" key="1">
    <citation type="submission" date="2024-09" db="EMBL/GenBank/DDBJ databases">
        <title>Laminarin stimulates single cell rates of sulfate reduction while oxygen inhibits transcriptomic activity in coastal marine sediment.</title>
        <authorList>
            <person name="Lindsay M."/>
            <person name="Orcutt B."/>
            <person name="Emerson D."/>
            <person name="Stepanauskas R."/>
            <person name="D'Angelo T."/>
        </authorList>
    </citation>
    <scope>NUCLEOTIDE SEQUENCE [LARGE SCALE GENOMIC DNA]</scope>
    <source>
        <strain evidence="2">SAG AM-311-K15</strain>
    </source>
</reference>
<feature type="non-terminal residue" evidence="2">
    <location>
        <position position="67"/>
    </location>
</feature>
<comment type="caution">
    <text evidence="2">The sequence shown here is derived from an EMBL/GenBank/DDBJ whole genome shotgun (WGS) entry which is preliminary data.</text>
</comment>
<dbReference type="SUPFAM" id="SSF88723">
    <property type="entry name" value="PIN domain-like"/>
    <property type="match status" value="1"/>
</dbReference>
<sequence length="67" mass="7823">MITLYIETSALLTWLFNEPEAPRVRDRIDKSERCVSSVLTLVETERAFRRALHQELLTCADFRKILG</sequence>
<feature type="domain" description="PIN" evidence="1">
    <location>
        <begin position="5"/>
        <end position="50"/>
    </location>
</feature>
<dbReference type="EMBL" id="JBHPBY010000668">
    <property type="protein sequence ID" value="MFC1853981.1"/>
    <property type="molecule type" value="Genomic_DNA"/>
</dbReference>
<name>A0ABV6Z6J3_UNCC1</name>